<dbReference type="SUPFAM" id="SSF101898">
    <property type="entry name" value="NHL repeat"/>
    <property type="match status" value="1"/>
</dbReference>
<name>A0ABX4YJ13_9LEPT</name>
<dbReference type="InterPro" id="IPR001258">
    <property type="entry name" value="NHL_repeat"/>
</dbReference>
<evidence type="ECO:0000256" key="2">
    <source>
        <dbReference type="PROSITE-ProRule" id="PRU00504"/>
    </source>
</evidence>
<evidence type="ECO:0000313" key="5">
    <source>
        <dbReference type="Proteomes" id="UP000094669"/>
    </source>
</evidence>
<keyword evidence="5" id="KW-1185">Reference proteome</keyword>
<dbReference type="PROSITE" id="PS51125">
    <property type="entry name" value="NHL"/>
    <property type="match status" value="2"/>
</dbReference>
<comment type="caution">
    <text evidence="4">The sequence shown here is derived from an EMBL/GenBank/DDBJ whole genome shotgun (WGS) entry which is preliminary data.</text>
</comment>
<evidence type="ECO:0000313" key="4">
    <source>
        <dbReference type="EMBL" id="PNV75249.1"/>
    </source>
</evidence>
<keyword evidence="1" id="KW-0677">Repeat</keyword>
<reference evidence="4" key="1">
    <citation type="submission" date="2018-01" db="EMBL/GenBank/DDBJ databases">
        <title>Genomic characterization of Leptospira inadai serogroup Lyme isolated from captured rat in Brazil and comparative analysis with human reference strain.</title>
        <authorList>
            <person name="Moreno L.Z."/>
            <person name="Loureiro A.P."/>
            <person name="Miraglia F."/>
            <person name="Kremer F.S."/>
            <person name="Eslabao M.R."/>
            <person name="Dellagostin O.A."/>
            <person name="Lilenbaum W."/>
            <person name="Moreno A.M."/>
        </authorList>
    </citation>
    <scope>NUCLEOTIDE SEQUENCE [LARGE SCALE GENOMIC DNA]</scope>
    <source>
        <strain evidence="4">M34/99</strain>
    </source>
</reference>
<dbReference type="InterPro" id="IPR050952">
    <property type="entry name" value="TRIM-NHL_E3_ligases"/>
</dbReference>
<protein>
    <recommendedName>
        <fullName evidence="6">NHL repeat protein</fullName>
    </recommendedName>
</protein>
<dbReference type="Gene3D" id="2.40.10.500">
    <property type="match status" value="2"/>
</dbReference>
<keyword evidence="3" id="KW-1133">Transmembrane helix</keyword>
<dbReference type="PANTHER" id="PTHR24104:SF25">
    <property type="entry name" value="PROTEIN LIN-41"/>
    <property type="match status" value="1"/>
</dbReference>
<dbReference type="InterPro" id="IPR011042">
    <property type="entry name" value="6-blade_b-propeller_TolB-like"/>
</dbReference>
<evidence type="ECO:0000256" key="1">
    <source>
        <dbReference type="ARBA" id="ARBA00022737"/>
    </source>
</evidence>
<keyword evidence="3" id="KW-0812">Transmembrane</keyword>
<sequence length="455" mass="47622">MFRITFPKIANLVSGLFAKKRGELFELAGRKYAKARTVSGNLLIFLLAISSFLSVSCISEVASLCASGALCEGKGGSSGIPAFLLSPTTTVSTPTTTTLTTESYPGFTATRVYGQPDFTSNSVNNGGISATSANDPTGVALDSSGNVYIAEFYNNRILRFPSGSTTADTVYGQAGSFTTNTVNMGGMPNENTLKAPVHLSFDASGGMYVADAYNNRALYFPAGSTTATKVFGQPDFNSGSGDGTKGNGTNSDWNFWGIRAGDAGDVYITDYYNNRILYYPSGSSFATRIYGAGNESNLCSTVNASSICYPTDVVVDSNGGLYAVDFANSRVLYYPSGSTTATRVYGQPDFTSSGPNNGGITASSLNKPKGIALDSQGGLYVADKFNNRVLYYPPGSTTATRVYGKGGDFTSGAFGTSPTLLSLPEGIALDSSGGMYVADTGNNRTLYFPPITVTK</sequence>
<evidence type="ECO:0008006" key="6">
    <source>
        <dbReference type="Google" id="ProtNLM"/>
    </source>
</evidence>
<evidence type="ECO:0000256" key="3">
    <source>
        <dbReference type="SAM" id="Phobius"/>
    </source>
</evidence>
<dbReference type="PANTHER" id="PTHR24104">
    <property type="entry name" value="E3 UBIQUITIN-PROTEIN LIGASE NHLRC1-RELATED"/>
    <property type="match status" value="1"/>
</dbReference>
<accession>A0ABX4YJ13</accession>
<dbReference type="CDD" id="cd05819">
    <property type="entry name" value="NHL"/>
    <property type="match status" value="1"/>
</dbReference>
<dbReference type="Gene3D" id="2.120.10.30">
    <property type="entry name" value="TolB, C-terminal domain"/>
    <property type="match status" value="1"/>
</dbReference>
<dbReference type="Proteomes" id="UP000094669">
    <property type="component" value="Unassembled WGS sequence"/>
</dbReference>
<feature type="repeat" description="NHL" evidence="2">
    <location>
        <begin position="134"/>
        <end position="163"/>
    </location>
</feature>
<organism evidence="4 5">
    <name type="scientific">Leptospira inadai serovar Lyme</name>
    <dbReference type="NCBI Taxonomy" id="293084"/>
    <lineage>
        <taxon>Bacteria</taxon>
        <taxon>Pseudomonadati</taxon>
        <taxon>Spirochaetota</taxon>
        <taxon>Spirochaetia</taxon>
        <taxon>Leptospirales</taxon>
        <taxon>Leptospiraceae</taxon>
        <taxon>Leptospira</taxon>
    </lineage>
</organism>
<feature type="transmembrane region" description="Helical" evidence="3">
    <location>
        <begin position="38"/>
        <end position="55"/>
    </location>
</feature>
<feature type="repeat" description="NHL" evidence="2">
    <location>
        <begin position="359"/>
        <end position="395"/>
    </location>
</feature>
<dbReference type="EMBL" id="MCRM02000008">
    <property type="protein sequence ID" value="PNV75249.1"/>
    <property type="molecule type" value="Genomic_DNA"/>
</dbReference>
<gene>
    <name evidence="4" type="ORF">BES34_009560</name>
</gene>
<proteinExistence type="predicted"/>
<dbReference type="Pfam" id="PF01436">
    <property type="entry name" value="NHL"/>
    <property type="match status" value="4"/>
</dbReference>
<keyword evidence="3" id="KW-0472">Membrane</keyword>